<comment type="caution">
    <text evidence="4">The sequence shown here is derived from an EMBL/GenBank/DDBJ whole genome shotgun (WGS) entry which is preliminary data.</text>
</comment>
<sequence>MNILIVYAHPEPRSLNGALRDRMVATLTAAGHEVLVSDLYAQGWKAALDGADFPAEPEGAPLSLINASHHAFANGTQTSDVAEEQRRLLWADAVILQFPFWWFSMPAILKGWVERVFAHGFAYGVGEHSDRRWGDRYGEGVFAGKRAMLVVTAGGWADHYSERGINGPMDDLLFPIQHGILFYPGFSVLDPFVVYRAERMNEERFRAITTDLDRRLHGMFAEQPVAYRPQNRGDYEIPSMKLKDGLGGAGQQGFRLHRA</sequence>
<feature type="domain" description="Flavodoxin-like fold" evidence="3">
    <location>
        <begin position="1"/>
        <end position="205"/>
    </location>
</feature>
<accession>A0A150PUL5</accession>
<dbReference type="Proteomes" id="UP000075420">
    <property type="component" value="Unassembled WGS sequence"/>
</dbReference>
<name>A0A150PUL5_SORCE</name>
<evidence type="ECO:0000313" key="5">
    <source>
        <dbReference type="Proteomes" id="UP000075420"/>
    </source>
</evidence>
<dbReference type="PANTHER" id="PTHR10204:SF34">
    <property type="entry name" value="NAD(P)H DEHYDROGENASE [QUINONE] 1 ISOFORM 1"/>
    <property type="match status" value="1"/>
</dbReference>
<dbReference type="InterPro" id="IPR029039">
    <property type="entry name" value="Flavoprotein-like_sf"/>
</dbReference>
<keyword evidence="2" id="KW-0560">Oxidoreductase</keyword>
<dbReference type="Pfam" id="PF02525">
    <property type="entry name" value="Flavodoxin_2"/>
    <property type="match status" value="1"/>
</dbReference>
<organism evidence="4 5">
    <name type="scientific">Sorangium cellulosum</name>
    <name type="common">Polyangium cellulosum</name>
    <dbReference type="NCBI Taxonomy" id="56"/>
    <lineage>
        <taxon>Bacteria</taxon>
        <taxon>Pseudomonadati</taxon>
        <taxon>Myxococcota</taxon>
        <taxon>Polyangia</taxon>
        <taxon>Polyangiales</taxon>
        <taxon>Polyangiaceae</taxon>
        <taxon>Sorangium</taxon>
    </lineage>
</organism>
<dbReference type="Gene3D" id="3.40.50.360">
    <property type="match status" value="1"/>
</dbReference>
<dbReference type="InterPro" id="IPR003680">
    <property type="entry name" value="Flavodoxin_fold"/>
</dbReference>
<reference evidence="4 5" key="1">
    <citation type="submission" date="2014-02" db="EMBL/GenBank/DDBJ databases">
        <title>The small core and large imbalanced accessory genome model reveals a collaborative survival strategy of Sorangium cellulosum strains in nature.</title>
        <authorList>
            <person name="Han K."/>
            <person name="Peng R."/>
            <person name="Blom J."/>
            <person name="Li Y.-Z."/>
        </authorList>
    </citation>
    <scope>NUCLEOTIDE SEQUENCE [LARGE SCALE GENOMIC DNA]</scope>
    <source>
        <strain evidence="4 5">So0157-25</strain>
    </source>
</reference>
<dbReference type="GO" id="GO:0003955">
    <property type="term" value="F:NAD(P)H dehydrogenase (quinone) activity"/>
    <property type="evidence" value="ECO:0007669"/>
    <property type="project" value="TreeGrafter"/>
</dbReference>
<evidence type="ECO:0000259" key="3">
    <source>
        <dbReference type="Pfam" id="PF02525"/>
    </source>
</evidence>
<evidence type="ECO:0000256" key="1">
    <source>
        <dbReference type="ARBA" id="ARBA00006252"/>
    </source>
</evidence>
<dbReference type="AlphaFoldDB" id="A0A150PUL5"/>
<evidence type="ECO:0000256" key="2">
    <source>
        <dbReference type="ARBA" id="ARBA00023002"/>
    </source>
</evidence>
<dbReference type="EMBL" id="JELY01000507">
    <property type="protein sequence ID" value="KYF59138.1"/>
    <property type="molecule type" value="Genomic_DNA"/>
</dbReference>
<comment type="similarity">
    <text evidence="1">Belongs to the NAD(P)H dehydrogenase (quinone) family.</text>
</comment>
<dbReference type="PANTHER" id="PTHR10204">
    <property type="entry name" value="NAD P H OXIDOREDUCTASE-RELATED"/>
    <property type="match status" value="1"/>
</dbReference>
<proteinExistence type="inferred from homology"/>
<dbReference type="SUPFAM" id="SSF52218">
    <property type="entry name" value="Flavoproteins"/>
    <property type="match status" value="1"/>
</dbReference>
<dbReference type="GO" id="GO:0005829">
    <property type="term" value="C:cytosol"/>
    <property type="evidence" value="ECO:0007669"/>
    <property type="project" value="TreeGrafter"/>
</dbReference>
<protein>
    <submittedName>
        <fullName evidence="4">NAD(P)H dehydrogenase</fullName>
    </submittedName>
</protein>
<dbReference type="InterPro" id="IPR051545">
    <property type="entry name" value="NAD(P)H_dehydrogenase_qn"/>
</dbReference>
<gene>
    <name evidence="4" type="ORF">BE08_14545</name>
</gene>
<evidence type="ECO:0000313" key="4">
    <source>
        <dbReference type="EMBL" id="KYF59138.1"/>
    </source>
</evidence>